<accession>A0A7R6QCM2</accession>
<geneLocation type="plasmid" evidence="1 2">
    <name>pRVR1</name>
</geneLocation>
<keyword evidence="1" id="KW-0614">Plasmid</keyword>
<evidence type="ECO:0000313" key="2">
    <source>
        <dbReference type="Proteomes" id="UP000595703"/>
    </source>
</evidence>
<keyword evidence="2" id="KW-1185">Reference proteome</keyword>
<dbReference type="AlphaFoldDB" id="A0A7R6QCM2"/>
<dbReference type="EMBL" id="AP018366">
    <property type="protein sequence ID" value="BBG20703.1"/>
    <property type="molecule type" value="Genomic_DNA"/>
</dbReference>
<name>A0A7R6QCM2_9ACTN</name>
<dbReference type="KEGG" id="arev:RVR_P1202"/>
<dbReference type="Proteomes" id="UP000595703">
    <property type="component" value="Plasmid pRVR1"/>
</dbReference>
<reference evidence="1 2" key="1">
    <citation type="journal article" date="2020" name="Sci. Rep.">
        <title>beta-carboline chemical signals induce reveromycin production through a LuxR family regulator in Streptomyces sp. SN-593.</title>
        <authorList>
            <person name="Panthee S."/>
            <person name="Kito N."/>
            <person name="Hayashi T."/>
            <person name="Shimizu T."/>
            <person name="Ishikawa J."/>
            <person name="Hamamoto H."/>
            <person name="Osada H."/>
            <person name="Takahashi S."/>
        </authorList>
    </citation>
    <scope>NUCLEOTIDE SEQUENCE [LARGE SCALE GENOMIC DNA]</scope>
    <source>
        <strain evidence="1 2">SN-593</strain>
        <plasmid evidence="1 2">pRVR1</plasmid>
    </source>
</reference>
<protein>
    <submittedName>
        <fullName evidence="1">Uncharacterized protein</fullName>
    </submittedName>
</protein>
<gene>
    <name evidence="1" type="ORF">RVR_P1202</name>
</gene>
<dbReference type="RefSeq" id="WP_202239851.1">
    <property type="nucleotide sequence ID" value="NZ_AP018366.1"/>
</dbReference>
<organism evidence="1 2">
    <name type="scientific">Actinacidiphila reveromycinica</name>
    <dbReference type="NCBI Taxonomy" id="659352"/>
    <lineage>
        <taxon>Bacteria</taxon>
        <taxon>Bacillati</taxon>
        <taxon>Actinomycetota</taxon>
        <taxon>Actinomycetes</taxon>
        <taxon>Kitasatosporales</taxon>
        <taxon>Streptomycetaceae</taxon>
        <taxon>Actinacidiphila</taxon>
    </lineage>
</organism>
<sequence length="63" mass="7187">MTDQRKNVNASTSSRSYSCRRCDTAWTGSRSCWSCGRPATTRHRNPAFALNSLYRSVDRKKTV</sequence>
<proteinExistence type="predicted"/>
<evidence type="ECO:0000313" key="1">
    <source>
        <dbReference type="EMBL" id="BBG20703.1"/>
    </source>
</evidence>